<evidence type="ECO:0000256" key="1">
    <source>
        <dbReference type="SAM" id="MobiDB-lite"/>
    </source>
</evidence>
<evidence type="ECO:0000313" key="3">
    <source>
        <dbReference type="Proteomes" id="UP000722485"/>
    </source>
</evidence>
<dbReference type="EMBL" id="JAANBB010000057">
    <property type="protein sequence ID" value="KAF7552685.1"/>
    <property type="molecule type" value="Genomic_DNA"/>
</dbReference>
<proteinExistence type="predicted"/>
<sequence>MWDYGIPEATGSEECSSGLSLDRFYAEFRGRRSDNFFEFGPTHEDQAIGTEYPMDWLVEDTQPGTVPTFEELKKIKETIENGKKKLSSFAIKASSPPNSAASSRSSSSTRK</sequence>
<dbReference type="AlphaFoldDB" id="A0A9P5H9F4"/>
<organism evidence="2 3">
    <name type="scientific">Cylindrodendrum hubeiense</name>
    <dbReference type="NCBI Taxonomy" id="595255"/>
    <lineage>
        <taxon>Eukaryota</taxon>
        <taxon>Fungi</taxon>
        <taxon>Dikarya</taxon>
        <taxon>Ascomycota</taxon>
        <taxon>Pezizomycotina</taxon>
        <taxon>Sordariomycetes</taxon>
        <taxon>Hypocreomycetidae</taxon>
        <taxon>Hypocreales</taxon>
        <taxon>Nectriaceae</taxon>
        <taxon>Cylindrodendrum</taxon>
    </lineage>
</organism>
<dbReference type="Proteomes" id="UP000722485">
    <property type="component" value="Unassembled WGS sequence"/>
</dbReference>
<protein>
    <submittedName>
        <fullName evidence="2">Uncharacterized protein</fullName>
    </submittedName>
</protein>
<comment type="caution">
    <text evidence="2">The sequence shown here is derived from an EMBL/GenBank/DDBJ whole genome shotgun (WGS) entry which is preliminary data.</text>
</comment>
<gene>
    <name evidence="2" type="ORF">G7Z17_g4151</name>
</gene>
<feature type="region of interest" description="Disordered" evidence="1">
    <location>
        <begin position="88"/>
        <end position="111"/>
    </location>
</feature>
<keyword evidence="3" id="KW-1185">Reference proteome</keyword>
<name>A0A9P5H9F4_9HYPO</name>
<feature type="compositionally biased region" description="Low complexity" evidence="1">
    <location>
        <begin position="93"/>
        <end position="111"/>
    </location>
</feature>
<evidence type="ECO:0000313" key="2">
    <source>
        <dbReference type="EMBL" id="KAF7552685.1"/>
    </source>
</evidence>
<accession>A0A9P5H9F4</accession>
<reference evidence="2" key="1">
    <citation type="submission" date="2020-03" db="EMBL/GenBank/DDBJ databases">
        <title>Draft Genome Sequence of Cylindrodendrum hubeiense.</title>
        <authorList>
            <person name="Buettner E."/>
            <person name="Kellner H."/>
        </authorList>
    </citation>
    <scope>NUCLEOTIDE SEQUENCE</scope>
    <source>
        <strain evidence="2">IHI 201604</strain>
    </source>
</reference>